<evidence type="ECO:0000313" key="4">
    <source>
        <dbReference type="Proteomes" id="UP001432027"/>
    </source>
</evidence>
<dbReference type="PANTHER" id="PTHR23128:SF132">
    <property type="entry name" value="SERPENTINE RECEPTOR, CLASS E (EPSILON)-RELATED"/>
    <property type="match status" value="1"/>
</dbReference>
<sequence>FMITVGDPFAAIGRNNQTYWLMLLVRSEVIIQWKQIYYTAAAIEVSLTIAGVYLHFRLAILLLKHKILHLNFMIIGMNVYGVMLIGSLAHLVTILYETRIIELPSLGYEPVPTLAIVRQISYGFVNGILMASCALVPNINCAIMFRLMLNHNKRRHARLTNKIKRHPDDEYSLSLRVQLKENIWSMQKIEFGVYALTAALAFNLLFVFLPVFFLTTPDQYELLQCFTCAGNLSFALTITTTAPILEMTVAIHKGNVPRILVRLIGRE</sequence>
<keyword evidence="2" id="KW-0812">Transmembrane</keyword>
<evidence type="ECO:0000256" key="2">
    <source>
        <dbReference type="SAM" id="Phobius"/>
    </source>
</evidence>
<comment type="similarity">
    <text evidence="1">Belongs to the nematode receptor-like protein sre family.</text>
</comment>
<organism evidence="3 4">
    <name type="scientific">Pristionchus entomophagus</name>
    <dbReference type="NCBI Taxonomy" id="358040"/>
    <lineage>
        <taxon>Eukaryota</taxon>
        <taxon>Metazoa</taxon>
        <taxon>Ecdysozoa</taxon>
        <taxon>Nematoda</taxon>
        <taxon>Chromadorea</taxon>
        <taxon>Rhabditida</taxon>
        <taxon>Rhabditina</taxon>
        <taxon>Diplogasteromorpha</taxon>
        <taxon>Diplogasteroidea</taxon>
        <taxon>Neodiplogasteridae</taxon>
        <taxon>Pristionchus</taxon>
    </lineage>
</organism>
<dbReference type="GO" id="GO:0007606">
    <property type="term" value="P:sensory perception of chemical stimulus"/>
    <property type="evidence" value="ECO:0007669"/>
    <property type="project" value="InterPro"/>
</dbReference>
<keyword evidence="2" id="KW-0472">Membrane</keyword>
<feature type="transmembrane region" description="Helical" evidence="2">
    <location>
        <begin position="128"/>
        <end position="149"/>
    </location>
</feature>
<keyword evidence="4" id="KW-1185">Reference proteome</keyword>
<evidence type="ECO:0000313" key="3">
    <source>
        <dbReference type="EMBL" id="GMS93805.1"/>
    </source>
</evidence>
<dbReference type="PANTHER" id="PTHR23128">
    <property type="entry name" value="SERPENTINE RECEPTOR, CLASS E (EPSILON)-RELATED"/>
    <property type="match status" value="1"/>
</dbReference>
<keyword evidence="2" id="KW-1133">Transmembrane helix</keyword>
<protein>
    <recommendedName>
        <fullName evidence="5">G protein-coupled receptor</fullName>
    </recommendedName>
</protein>
<proteinExistence type="inferred from homology"/>
<feature type="transmembrane region" description="Helical" evidence="2">
    <location>
        <begin position="191"/>
        <end position="213"/>
    </location>
</feature>
<reference evidence="3" key="1">
    <citation type="submission" date="2023-10" db="EMBL/GenBank/DDBJ databases">
        <title>Genome assembly of Pristionchus species.</title>
        <authorList>
            <person name="Yoshida K."/>
            <person name="Sommer R.J."/>
        </authorList>
    </citation>
    <scope>NUCLEOTIDE SEQUENCE</scope>
    <source>
        <strain evidence="3">RS0144</strain>
    </source>
</reference>
<feature type="transmembrane region" description="Helical" evidence="2">
    <location>
        <begin position="36"/>
        <end position="56"/>
    </location>
</feature>
<dbReference type="EMBL" id="BTSX01000004">
    <property type="protein sequence ID" value="GMS93805.1"/>
    <property type="molecule type" value="Genomic_DNA"/>
</dbReference>
<accession>A0AAV5THI7</accession>
<feature type="non-terminal residue" evidence="3">
    <location>
        <position position="1"/>
    </location>
</feature>
<comment type="caution">
    <text evidence="3">The sequence shown here is derived from an EMBL/GenBank/DDBJ whole genome shotgun (WGS) entry which is preliminary data.</text>
</comment>
<dbReference type="GO" id="GO:0016020">
    <property type="term" value="C:membrane"/>
    <property type="evidence" value="ECO:0007669"/>
    <property type="project" value="InterPro"/>
</dbReference>
<dbReference type="Proteomes" id="UP001432027">
    <property type="component" value="Unassembled WGS sequence"/>
</dbReference>
<gene>
    <name evidence="3" type="ORF">PENTCL1PPCAC_15980</name>
</gene>
<feature type="non-terminal residue" evidence="3">
    <location>
        <position position="267"/>
    </location>
</feature>
<feature type="transmembrane region" description="Helical" evidence="2">
    <location>
        <begin position="68"/>
        <end position="96"/>
    </location>
</feature>
<evidence type="ECO:0008006" key="5">
    <source>
        <dbReference type="Google" id="ProtNLM"/>
    </source>
</evidence>
<name>A0AAV5THI7_9BILA</name>
<evidence type="ECO:0000256" key="1">
    <source>
        <dbReference type="ARBA" id="ARBA00006803"/>
    </source>
</evidence>
<dbReference type="AlphaFoldDB" id="A0AAV5THI7"/>
<dbReference type="InterPro" id="IPR004151">
    <property type="entry name" value="7TM_GPCR_serpentine_rcpt_Sre"/>
</dbReference>
<dbReference type="Pfam" id="PF03125">
    <property type="entry name" value="Sre"/>
    <property type="match status" value="2"/>
</dbReference>